<dbReference type="Proteomes" id="UP000031838">
    <property type="component" value="Chromosome 1"/>
</dbReference>
<gene>
    <name evidence="1" type="ORF">BGL_1c00040</name>
</gene>
<dbReference type="Gene3D" id="3.40.1350.10">
    <property type="match status" value="1"/>
</dbReference>
<name>A0A0B6RMD7_BURPL</name>
<dbReference type="RefSeq" id="WP_080937037.1">
    <property type="nucleotide sequence ID" value="NZ_CP002580.1"/>
</dbReference>
<dbReference type="HOGENOM" id="CLU_080101_0_0_4"/>
<evidence type="ECO:0000313" key="2">
    <source>
        <dbReference type="Proteomes" id="UP000031838"/>
    </source>
</evidence>
<reference evidence="1 2" key="2">
    <citation type="journal article" date="2016" name="Appl. Microbiol. Biotechnol.">
        <title>Mutations improving production and secretion of extracellular lipase by Burkholderia glumae PG1.</title>
        <authorList>
            <person name="Knapp A."/>
            <person name="Voget S."/>
            <person name="Gao R."/>
            <person name="Zaburannyi N."/>
            <person name="Krysciak D."/>
            <person name="Breuer M."/>
            <person name="Hauer B."/>
            <person name="Streit W.R."/>
            <person name="Muller R."/>
            <person name="Daniel R."/>
            <person name="Jaeger K.E."/>
        </authorList>
    </citation>
    <scope>NUCLEOTIDE SEQUENCE [LARGE SCALE GENOMIC DNA]</scope>
    <source>
        <strain evidence="1 2">PG1</strain>
    </source>
</reference>
<dbReference type="AlphaFoldDB" id="A0A0B6RMD7"/>
<reference evidence="2" key="1">
    <citation type="submission" date="2011-03" db="EMBL/GenBank/DDBJ databases">
        <authorList>
            <person name="Voget S."/>
            <person name="Streit W.R."/>
            <person name="Jaeger K.E."/>
            <person name="Daniel R."/>
        </authorList>
    </citation>
    <scope>NUCLEOTIDE SEQUENCE [LARGE SCALE GENOMIC DNA]</scope>
    <source>
        <strain evidence="2">PG1</strain>
    </source>
</reference>
<dbReference type="EMBL" id="CP002580">
    <property type="protein sequence ID" value="AJK44558.1"/>
    <property type="molecule type" value="Genomic_DNA"/>
</dbReference>
<sequence>MSDIQLFRLSNGRATELSGQTAKLEKNLQNVVESNMPTLIGVRFLATEYATGKTHKGRIDSLGLDENGCPVIIEYKRQSNENVITQGLFYLDWLLDHRAEFRWLVMEKLGKETANQIEWSGTRLLCIAADFTRYDQHAVQQIQRNIELIRYKLFDEDLLLLELVNSQSIPDVTSAKPASQELARELSPEKSKAIGKDKSLKEQLALASPEILELHAQVTGYLFSLGEDVQENHLKLYTAFRKIKNFACVIVYPGRLLIMLKLDSSSVTFEEGFSRDVSEIGHWGTGNVELILRTLDDLERAKPLLALSYLNN</sequence>
<dbReference type="InterPro" id="IPR011856">
    <property type="entry name" value="tRNA_endonuc-like_dom_sf"/>
</dbReference>
<keyword evidence="2" id="KW-1185">Reference proteome</keyword>
<proteinExistence type="predicted"/>
<dbReference type="GO" id="GO:0003676">
    <property type="term" value="F:nucleic acid binding"/>
    <property type="evidence" value="ECO:0007669"/>
    <property type="project" value="InterPro"/>
</dbReference>
<accession>A0A0B6RMD7</accession>
<organism evidence="1 2">
    <name type="scientific">Burkholderia plantarii</name>
    <dbReference type="NCBI Taxonomy" id="41899"/>
    <lineage>
        <taxon>Bacteria</taxon>
        <taxon>Pseudomonadati</taxon>
        <taxon>Pseudomonadota</taxon>
        <taxon>Betaproteobacteria</taxon>
        <taxon>Burkholderiales</taxon>
        <taxon>Burkholderiaceae</taxon>
        <taxon>Burkholderia</taxon>
    </lineage>
</organism>
<dbReference type="KEGG" id="bgp:BGL_1c00040"/>
<protein>
    <submittedName>
        <fullName evidence="1">Hypothectical protein</fullName>
    </submittedName>
</protein>
<evidence type="ECO:0000313" key="1">
    <source>
        <dbReference type="EMBL" id="AJK44558.1"/>
    </source>
</evidence>